<dbReference type="Pfam" id="PF00505">
    <property type="entry name" value="HMG_box"/>
    <property type="match status" value="1"/>
</dbReference>
<proteinExistence type="predicted"/>
<dbReference type="Gene3D" id="1.10.30.10">
    <property type="entry name" value="High mobility group box domain"/>
    <property type="match status" value="1"/>
</dbReference>
<protein>
    <recommendedName>
        <fullName evidence="2">HMG box domain-containing protein</fullName>
    </recommendedName>
</protein>
<dbReference type="AlphaFoldDB" id="A0A6C0LPQ8"/>
<feature type="domain" description="HMG box" evidence="2">
    <location>
        <begin position="25"/>
        <end position="69"/>
    </location>
</feature>
<dbReference type="CDD" id="cd00084">
    <property type="entry name" value="HMG-box_SF"/>
    <property type="match status" value="1"/>
</dbReference>
<dbReference type="InterPro" id="IPR009071">
    <property type="entry name" value="HMG_box_dom"/>
</dbReference>
<sequence length="69" mass="7777">MAGSCSMGMDGGARKPNAAKAKKAAKRKLTPYNKFVKKMFKELRSKFPDDTAPEIMKKIGVEWRKTKKD</sequence>
<dbReference type="PROSITE" id="PS50118">
    <property type="entry name" value="HMG_BOX_2"/>
    <property type="match status" value="1"/>
</dbReference>
<evidence type="ECO:0000259" key="2">
    <source>
        <dbReference type="PROSITE" id="PS50118"/>
    </source>
</evidence>
<reference evidence="3" key="1">
    <citation type="journal article" date="2020" name="Nature">
        <title>Giant virus diversity and host interactions through global metagenomics.</title>
        <authorList>
            <person name="Schulz F."/>
            <person name="Roux S."/>
            <person name="Paez-Espino D."/>
            <person name="Jungbluth S."/>
            <person name="Walsh D.A."/>
            <person name="Denef V.J."/>
            <person name="McMahon K.D."/>
            <person name="Konstantinidis K.T."/>
            <person name="Eloe-Fadrosh E.A."/>
            <person name="Kyrpides N.C."/>
            <person name="Woyke T."/>
        </authorList>
    </citation>
    <scope>NUCLEOTIDE SEQUENCE</scope>
    <source>
        <strain evidence="3">GVMAG-M-3300027963-21</strain>
    </source>
</reference>
<dbReference type="InterPro" id="IPR036910">
    <property type="entry name" value="HMG_box_dom_sf"/>
</dbReference>
<feature type="region of interest" description="Disordered" evidence="1">
    <location>
        <begin position="1"/>
        <end position="26"/>
    </location>
</feature>
<name>A0A6C0LPQ8_9ZZZZ</name>
<dbReference type="EMBL" id="MN740529">
    <property type="protein sequence ID" value="QHU31554.1"/>
    <property type="molecule type" value="Genomic_DNA"/>
</dbReference>
<organism evidence="3">
    <name type="scientific">viral metagenome</name>
    <dbReference type="NCBI Taxonomy" id="1070528"/>
    <lineage>
        <taxon>unclassified sequences</taxon>
        <taxon>metagenomes</taxon>
        <taxon>organismal metagenomes</taxon>
    </lineage>
</organism>
<evidence type="ECO:0000313" key="3">
    <source>
        <dbReference type="EMBL" id="QHU31554.1"/>
    </source>
</evidence>
<dbReference type="SUPFAM" id="SSF47095">
    <property type="entry name" value="HMG-box"/>
    <property type="match status" value="1"/>
</dbReference>
<evidence type="ECO:0000256" key="1">
    <source>
        <dbReference type="SAM" id="MobiDB-lite"/>
    </source>
</evidence>
<accession>A0A6C0LPQ8</accession>